<evidence type="ECO:0000313" key="2">
    <source>
        <dbReference type="EMBL" id="ABK78410.1"/>
    </source>
</evidence>
<organism evidence="2 3">
    <name type="scientific">Cenarchaeum symbiosum (strain A)</name>
    <dbReference type="NCBI Taxonomy" id="414004"/>
    <lineage>
        <taxon>Archaea</taxon>
        <taxon>Nitrososphaerota</taxon>
        <taxon>Candidatus Cenarchaeales</taxon>
        <taxon>Candidatus Cenarchaeaceae</taxon>
        <taxon>Candidatus Cenarchaeum</taxon>
    </lineage>
</organism>
<accession>A0RYJ3</accession>
<proteinExistence type="predicted"/>
<dbReference type="EMBL" id="DP000238">
    <property type="protein sequence ID" value="ABK78410.1"/>
    <property type="molecule type" value="Genomic_DNA"/>
</dbReference>
<sequence length="373" mass="40255">MALVVAGALALTGSAHAEPALWDLIITSNIRNAPLSHNENAVLEGRVVDHGGDPVSNATVQIRTGQEVVHVRTDTYGIFGYEIDGFGLLPGEHIVNLVASLPDGQAGLSSTSFHVQGDLSASAHTSRLLQTEEARKYLGAEQGDFDRDPVGQTLYNYYHELRAKFLKEEVLQRDLDEEADEMNRTRALSEFAQQRLIDEKNPGAGTFSGVNKEIFISGLNPKIKDLVGRQMNFTINVFEEAQKAMARVLEEGGTYQEARAAYLERAAIPRNVMEAFTYGNQTVLDAWNRTSTGAANNTQAAEGAAPADNSTKAPVTEPPADKVLAKLNGTDIRVGLSGTTIFLNVNGTMVEFLINGTEIVPVSSGQDPANSTR</sequence>
<dbReference type="KEGG" id="csy:CENSYa_1800"/>
<dbReference type="EnsemblBacteria" id="ABK78410">
    <property type="protein sequence ID" value="ABK78410"/>
    <property type="gene ID" value="CENSYa_1800"/>
</dbReference>
<evidence type="ECO:0000256" key="1">
    <source>
        <dbReference type="SAM" id="MobiDB-lite"/>
    </source>
</evidence>
<dbReference type="InterPro" id="IPR008969">
    <property type="entry name" value="CarboxyPept-like_regulatory"/>
</dbReference>
<keyword evidence="3" id="KW-1185">Reference proteome</keyword>
<reference evidence="2 3" key="1">
    <citation type="journal article" date="2006" name="Proc. Natl. Acad. Sci. U.S.A.">
        <title>Genomic analysis of the uncultivated marine crenarchaeote Cenarchaeum symbiosum.</title>
        <authorList>
            <person name="Hallam S.J."/>
            <person name="Konstantinidis K.T."/>
            <person name="Putnam N."/>
            <person name="Schleper C."/>
            <person name="Watanabe Y."/>
            <person name="Sugahara J."/>
            <person name="Preston C."/>
            <person name="de la Torre J."/>
            <person name="Richardson P.M."/>
            <person name="DeLong E.F."/>
        </authorList>
    </citation>
    <scope>NUCLEOTIDE SEQUENCE [LARGE SCALE GENOMIC DNA]</scope>
    <source>
        <strain evidence="3">A</strain>
    </source>
</reference>
<feature type="compositionally biased region" description="Low complexity" evidence="1">
    <location>
        <begin position="296"/>
        <end position="307"/>
    </location>
</feature>
<dbReference type="STRING" id="414004.CENSYa_1800"/>
<dbReference type="Proteomes" id="UP000000758">
    <property type="component" value="Chromosome"/>
</dbReference>
<evidence type="ECO:0000313" key="3">
    <source>
        <dbReference type="Proteomes" id="UP000000758"/>
    </source>
</evidence>
<gene>
    <name evidence="2" type="ordered locus">CENSYa_1800</name>
</gene>
<dbReference type="HOGENOM" id="CLU_741028_0_0_2"/>
<feature type="region of interest" description="Disordered" evidence="1">
    <location>
        <begin position="296"/>
        <end position="317"/>
    </location>
</feature>
<name>A0RYJ3_CENSY</name>
<dbReference type="AlphaFoldDB" id="A0RYJ3"/>
<evidence type="ECO:0008006" key="4">
    <source>
        <dbReference type="Google" id="ProtNLM"/>
    </source>
</evidence>
<protein>
    <recommendedName>
        <fullName evidence="4">Carboxypeptidase regulatory-like domain-containing protein</fullName>
    </recommendedName>
</protein>
<dbReference type="SUPFAM" id="SSF49464">
    <property type="entry name" value="Carboxypeptidase regulatory domain-like"/>
    <property type="match status" value="1"/>
</dbReference>